<dbReference type="PANTHER" id="PTHR43434:SF24">
    <property type="entry name" value="HYDROLASE-RELATED"/>
    <property type="match status" value="1"/>
</dbReference>
<dbReference type="SFLD" id="SFLDG01129">
    <property type="entry name" value="C1.5:_HAD__Beta-PGM__Phosphata"/>
    <property type="match status" value="1"/>
</dbReference>
<dbReference type="Pfam" id="PF13419">
    <property type="entry name" value="HAD_2"/>
    <property type="match status" value="1"/>
</dbReference>
<dbReference type="AlphaFoldDB" id="A0A2K9LR55"/>
<dbReference type="InterPro" id="IPR023198">
    <property type="entry name" value="PGP-like_dom2"/>
</dbReference>
<dbReference type="SUPFAM" id="SSF56784">
    <property type="entry name" value="HAD-like"/>
    <property type="match status" value="1"/>
</dbReference>
<name>A0A2K9LR55_9GAMM</name>
<dbReference type="Gene3D" id="1.10.150.240">
    <property type="entry name" value="Putative phosphatase, domain 2"/>
    <property type="match status" value="1"/>
</dbReference>
<sequence>MSEYKLIVFDWDGTLMNSLSRIAACMQAAASDVGIEPATDEQVQDIVGLALELAILRLHPVLDGTQVQLMRERYSHHYVVAESTPSPFYEGIPGMLGSLSERGVLMSVATGKSRKGLSRVFNAHGVGALFHSSRCADETRSKPEPHMLLEILDFHGLQPHEAVMVGDTEFDLEMASRAGVDSVGVTWGAHDIKRLQRHNPKVCVGSVNDLSTWLHQAV</sequence>
<evidence type="ECO:0000256" key="2">
    <source>
        <dbReference type="ARBA" id="ARBA00022723"/>
    </source>
</evidence>
<dbReference type="NCBIfam" id="TIGR01549">
    <property type="entry name" value="HAD-SF-IA-v1"/>
    <property type="match status" value="1"/>
</dbReference>
<dbReference type="InterPro" id="IPR006439">
    <property type="entry name" value="HAD-SF_hydro_IA"/>
</dbReference>
<comment type="cofactor">
    <cofactor evidence="1">
        <name>Mg(2+)</name>
        <dbReference type="ChEBI" id="CHEBI:18420"/>
    </cofactor>
</comment>
<protein>
    <recommendedName>
        <fullName evidence="5">HAD family hydrolase</fullName>
    </recommendedName>
</protein>
<evidence type="ECO:0000313" key="4">
    <source>
        <dbReference type="Proteomes" id="UP000235116"/>
    </source>
</evidence>
<dbReference type="GO" id="GO:0046872">
    <property type="term" value="F:metal ion binding"/>
    <property type="evidence" value="ECO:0007669"/>
    <property type="project" value="UniProtKB-KW"/>
</dbReference>
<evidence type="ECO:0000256" key="1">
    <source>
        <dbReference type="ARBA" id="ARBA00001946"/>
    </source>
</evidence>
<dbReference type="Gene3D" id="3.40.50.1000">
    <property type="entry name" value="HAD superfamily/HAD-like"/>
    <property type="match status" value="1"/>
</dbReference>
<dbReference type="GO" id="GO:0005829">
    <property type="term" value="C:cytosol"/>
    <property type="evidence" value="ECO:0007669"/>
    <property type="project" value="TreeGrafter"/>
</dbReference>
<dbReference type="GO" id="GO:0008967">
    <property type="term" value="F:phosphoglycolate phosphatase activity"/>
    <property type="evidence" value="ECO:0007669"/>
    <property type="project" value="TreeGrafter"/>
</dbReference>
<keyword evidence="2" id="KW-0479">Metal-binding</keyword>
<proteinExistence type="predicted"/>
<accession>A0A2K9LR55</accession>
<dbReference type="SFLD" id="SFLDS00003">
    <property type="entry name" value="Haloacid_Dehalogenase"/>
    <property type="match status" value="1"/>
</dbReference>
<reference evidence="4" key="1">
    <citation type="submission" date="2017-08" db="EMBL/GenBank/DDBJ databases">
        <title>Direct submision.</title>
        <authorList>
            <person name="Kim S.-J."/>
            <person name="Rhee S.-K."/>
        </authorList>
    </citation>
    <scope>NUCLEOTIDE SEQUENCE [LARGE SCALE GENOMIC DNA]</scope>
    <source>
        <strain evidence="4">GI5</strain>
    </source>
</reference>
<dbReference type="Proteomes" id="UP000235116">
    <property type="component" value="Chromosome"/>
</dbReference>
<dbReference type="RefSeq" id="WP_101895994.1">
    <property type="nucleotide sequence ID" value="NZ_CP022684.1"/>
</dbReference>
<dbReference type="OrthoDB" id="9782449at2"/>
<evidence type="ECO:0000313" key="3">
    <source>
        <dbReference type="EMBL" id="AUM14621.1"/>
    </source>
</evidence>
<organism evidence="3 4">
    <name type="scientific">Ketobacter alkanivorans</name>
    <dbReference type="NCBI Taxonomy" id="1917421"/>
    <lineage>
        <taxon>Bacteria</taxon>
        <taxon>Pseudomonadati</taxon>
        <taxon>Pseudomonadota</taxon>
        <taxon>Gammaproteobacteria</taxon>
        <taxon>Pseudomonadales</taxon>
        <taxon>Ketobacteraceae</taxon>
        <taxon>Ketobacter</taxon>
    </lineage>
</organism>
<dbReference type="KEGG" id="kak:Kalk_20270"/>
<dbReference type="InterPro" id="IPR041492">
    <property type="entry name" value="HAD_2"/>
</dbReference>
<keyword evidence="4" id="KW-1185">Reference proteome</keyword>
<dbReference type="PANTHER" id="PTHR43434">
    <property type="entry name" value="PHOSPHOGLYCOLATE PHOSPHATASE"/>
    <property type="match status" value="1"/>
</dbReference>
<dbReference type="InterPro" id="IPR023214">
    <property type="entry name" value="HAD_sf"/>
</dbReference>
<evidence type="ECO:0008006" key="5">
    <source>
        <dbReference type="Google" id="ProtNLM"/>
    </source>
</evidence>
<dbReference type="EMBL" id="CP022684">
    <property type="protein sequence ID" value="AUM14621.1"/>
    <property type="molecule type" value="Genomic_DNA"/>
</dbReference>
<gene>
    <name evidence="3" type="ORF">Kalk_20270</name>
</gene>
<dbReference type="InterPro" id="IPR050155">
    <property type="entry name" value="HAD-like_hydrolase_sf"/>
</dbReference>
<dbReference type="InterPro" id="IPR036412">
    <property type="entry name" value="HAD-like_sf"/>
</dbReference>
<dbReference type="GO" id="GO:0006281">
    <property type="term" value="P:DNA repair"/>
    <property type="evidence" value="ECO:0007669"/>
    <property type="project" value="TreeGrafter"/>
</dbReference>